<organism evidence="1 2">
    <name type="scientific">Puccinia striiformis f. sp. tritici</name>
    <dbReference type="NCBI Taxonomy" id="168172"/>
    <lineage>
        <taxon>Eukaryota</taxon>
        <taxon>Fungi</taxon>
        <taxon>Dikarya</taxon>
        <taxon>Basidiomycota</taxon>
        <taxon>Pucciniomycotina</taxon>
        <taxon>Pucciniomycetes</taxon>
        <taxon>Pucciniales</taxon>
        <taxon>Pucciniaceae</taxon>
        <taxon>Puccinia</taxon>
    </lineage>
</organism>
<gene>
    <name evidence="1" type="ORF">MJO28_010285</name>
</gene>
<evidence type="ECO:0000313" key="2">
    <source>
        <dbReference type="Proteomes" id="UP001060170"/>
    </source>
</evidence>
<accession>A0ACC0E686</accession>
<dbReference type="Proteomes" id="UP001060170">
    <property type="component" value="Chromosome 10"/>
</dbReference>
<sequence length="1290" mass="139532">MDHQQSSEFASTNSHNNNTSHSPLHYLNSPSDLSSDPPNWRSGFGNGRFTVDSGGGPIPLDAAPGPTGSNPSSGRSSSTKLTGNNRASRPEHSTPGYQAQQQSRTLSQSSPSSVPQQKIISRPSEFSQSILNNIPTSPQSIHEQDSPAVISTGSSSLTNQIPIPTPPASSSVYHQDQPSSLSHLVGQIHDGIGPSSLPTHFGDWSSHLDTHHFGSVPSSPVHPLENGYPVDTFLANSSVDHHPSHPFTTIGSAASSSRRNHTLFLGSSDSHTQSTPFLSKPILQNYPTNQKTESQFSLQSQQQQQQQQQQHISTINHGIRNPSSDSHQGFRPPTNCASSTMFSISSLAGKGVTPSFSASRSATDPSVGPPTAGVDSYLSTSHRSTHPEATIRQSVVPPQANPRWPSNPTMLSPTDNSSQPIRQLAEDAIYVSTGPASHSNDRASSEWANHPSTSDRSFWHLREPSTVLESPQSATYSPFSPASPYSSWSSLAPADEGSMYDYRSPANVRSRDPFAAQLWQLYGPRDEKAPTNDALESLIRRLTELGLDVNQIRQRLNSHEWKDNLVSKEVNSSGWSPDTSGSTTRTSGEFVNNNTSNESSESSHQGSSDKASRTSMRNTPQPSRLSKINENGEGLDAKLDSLKSPLFGREPSLERGRKIEGGRRVTCNLAGRWQEECTNTNRSPAVSDMDWKAASRSRSRTQGDWRQGSRSRSRLQDLRPDLLTVGHLFDGDSSPSGMSQRLKPSLSTSGLFEPPPSSLFPELNNQIPIVGSSAAGDITGHDAYHDGLIQQLIGSYHAQQSEENGLQSLAEKHTDHLSFEPSELSASSSGLFQPSSATPLGEFDFGSWHLPIKPSQHSLLGSIPGLTQDYADLANAHSEYGYIPRLVRKTSFDEILAQQHHPKRPTDSGDRSPARLDNLSCSTTESLVRPNTATDPREGQYRMGLDPSGCEKAQTLNGSAHHSEYIDVFSSTLSQSDSTEAEFRSQFQSSRLSSNSNSSDDLAFQDNETTLQPFFDTNCGSIVDRITPYTILTQLDPFDSTPIANNPRSQWLQGSVAPTAVQPTNKVESANKKTTEVIRLVSSPSSASSSSEASSRGGLALRINTANAQSQMEKELSAGEVATKISFSGGRSNHTSSIGEARRRTKQLPYSSAEPASASNTAPSSNGQANTSTTQCLNCHTKETPLWRRDSEGRPLCNACGLFVNLHGTPRPAALSTGIIKRRNRGKNRERNPGNSANSNRPATSSLTPVPRNLNPTVPHSLQYSNNLNDQSAPSRSSTHHHYPSPSTSL</sequence>
<reference evidence="1 2" key="3">
    <citation type="journal article" date="2022" name="Microbiol. Spectr.">
        <title>Folding features and dynamics of 3D genome architecture in plant fungal pathogens.</title>
        <authorList>
            <person name="Xia C."/>
        </authorList>
    </citation>
    <scope>NUCLEOTIDE SEQUENCE [LARGE SCALE GENOMIC DNA]</scope>
    <source>
        <strain evidence="1 2">93-210</strain>
    </source>
</reference>
<dbReference type="EMBL" id="CM045874">
    <property type="protein sequence ID" value="KAI7944590.1"/>
    <property type="molecule type" value="Genomic_DNA"/>
</dbReference>
<keyword evidence="2" id="KW-1185">Reference proteome</keyword>
<reference evidence="2" key="1">
    <citation type="journal article" date="2018" name="BMC Genomics">
        <title>Genomic insights into host adaptation between the wheat stripe rust pathogen (Puccinia striiformis f. sp. tritici) and the barley stripe rust pathogen (Puccinia striiformis f. sp. hordei).</title>
        <authorList>
            <person name="Xia C."/>
            <person name="Wang M."/>
            <person name="Yin C."/>
            <person name="Cornejo O.E."/>
            <person name="Hulbert S.H."/>
            <person name="Chen X."/>
        </authorList>
    </citation>
    <scope>NUCLEOTIDE SEQUENCE [LARGE SCALE GENOMIC DNA]</scope>
    <source>
        <strain evidence="2">93-210</strain>
    </source>
</reference>
<proteinExistence type="predicted"/>
<name>A0ACC0E686_9BASI</name>
<evidence type="ECO:0000313" key="1">
    <source>
        <dbReference type="EMBL" id="KAI7944590.1"/>
    </source>
</evidence>
<comment type="caution">
    <text evidence="1">The sequence shown here is derived from an EMBL/GenBank/DDBJ whole genome shotgun (WGS) entry which is preliminary data.</text>
</comment>
<reference evidence="2" key="2">
    <citation type="journal article" date="2018" name="Mol. Plant Microbe Interact.">
        <title>Genome sequence resources for the wheat stripe rust pathogen (Puccinia striiformis f. sp. tritici) and the barley stripe rust pathogen (Puccinia striiformis f. sp. hordei).</title>
        <authorList>
            <person name="Xia C."/>
            <person name="Wang M."/>
            <person name="Yin C."/>
            <person name="Cornejo O.E."/>
            <person name="Hulbert S.H."/>
            <person name="Chen X."/>
        </authorList>
    </citation>
    <scope>NUCLEOTIDE SEQUENCE [LARGE SCALE GENOMIC DNA]</scope>
    <source>
        <strain evidence="2">93-210</strain>
    </source>
</reference>
<protein>
    <submittedName>
        <fullName evidence="1">Uncharacterized protein</fullName>
    </submittedName>
</protein>